<accession>A0ABT6MIE3</accession>
<dbReference type="SUPFAM" id="SSF54001">
    <property type="entry name" value="Cysteine proteinases"/>
    <property type="match status" value="1"/>
</dbReference>
<organism evidence="2 3">
    <name type="scientific">Prescottella agglutinans</name>
    <dbReference type="NCBI Taxonomy" id="1644129"/>
    <lineage>
        <taxon>Bacteria</taxon>
        <taxon>Bacillati</taxon>
        <taxon>Actinomycetota</taxon>
        <taxon>Actinomycetes</taxon>
        <taxon>Mycobacteriales</taxon>
        <taxon>Nocardiaceae</taxon>
        <taxon>Prescottella</taxon>
    </lineage>
</organism>
<proteinExistence type="predicted"/>
<feature type="domain" description="Transglutaminase-like" evidence="1">
    <location>
        <begin position="53"/>
        <end position="151"/>
    </location>
</feature>
<evidence type="ECO:0000259" key="1">
    <source>
        <dbReference type="Pfam" id="PF01841"/>
    </source>
</evidence>
<dbReference type="Pfam" id="PF01841">
    <property type="entry name" value="Transglut_core"/>
    <property type="match status" value="1"/>
</dbReference>
<keyword evidence="3" id="KW-1185">Reference proteome</keyword>
<dbReference type="InterPro" id="IPR002931">
    <property type="entry name" value="Transglutaminase-like"/>
</dbReference>
<protein>
    <recommendedName>
        <fullName evidence="1">Transglutaminase-like domain-containing protein</fullName>
    </recommendedName>
</protein>
<evidence type="ECO:0000313" key="2">
    <source>
        <dbReference type="EMBL" id="MDH6284085.1"/>
    </source>
</evidence>
<dbReference type="RefSeq" id="WP_280763332.1">
    <property type="nucleotide sequence ID" value="NZ_JARXVC010000018.1"/>
</dbReference>
<reference evidence="2 3" key="1">
    <citation type="submission" date="2023-04" db="EMBL/GenBank/DDBJ databases">
        <title>Forest soil microbial communities from Buena Vista Peninsula, Colon Province, Panama.</title>
        <authorList>
            <person name="Bouskill N."/>
        </authorList>
    </citation>
    <scope>NUCLEOTIDE SEQUENCE [LARGE SCALE GENOMIC DNA]</scope>
    <source>
        <strain evidence="2 3">CFH S0262</strain>
    </source>
</reference>
<name>A0ABT6MIE3_9NOCA</name>
<dbReference type="EMBL" id="JARXVC010000018">
    <property type="protein sequence ID" value="MDH6284085.1"/>
    <property type="molecule type" value="Genomic_DNA"/>
</dbReference>
<dbReference type="Gene3D" id="3.10.620.30">
    <property type="match status" value="1"/>
</dbReference>
<dbReference type="Proteomes" id="UP001160334">
    <property type="component" value="Unassembled WGS sequence"/>
</dbReference>
<sequence length="240" mass="27065">MSCSLITTWRRQDLRPRDSGVARGSVEQTRILNWGDPGFDQFEPPGTEANGSGVEYLQQAHRWVQHNIRPVYALDDTQPASVTLAKSRGSCSQRLAVVEALARRNGIPTRVEGLVLRGEFWYPRFRHLRHAVPDRVLLAWPSFLVDGEWIDASRAFTSGCEMSPEQFSNRGEETLFDAAARSPITWDNVASAGCLDLSQFVIQSLGIFDSRDDLFRSYGQTLPWTVRSVLEPVFSRWGAH</sequence>
<dbReference type="InterPro" id="IPR038765">
    <property type="entry name" value="Papain-like_cys_pep_sf"/>
</dbReference>
<comment type="caution">
    <text evidence="2">The sequence shown here is derived from an EMBL/GenBank/DDBJ whole genome shotgun (WGS) entry which is preliminary data.</text>
</comment>
<gene>
    <name evidence="2" type="ORF">M2280_005337</name>
</gene>
<evidence type="ECO:0000313" key="3">
    <source>
        <dbReference type="Proteomes" id="UP001160334"/>
    </source>
</evidence>